<evidence type="ECO:0000313" key="2">
    <source>
        <dbReference type="Proteomes" id="UP000887565"/>
    </source>
</evidence>
<reference evidence="3" key="1">
    <citation type="submission" date="2022-11" db="UniProtKB">
        <authorList>
            <consortium name="WormBaseParasite"/>
        </authorList>
    </citation>
    <scope>IDENTIFICATION</scope>
</reference>
<name>A0A915KSY9_ROMCU</name>
<organism evidence="2 3">
    <name type="scientific">Romanomermis culicivorax</name>
    <name type="common">Nematode worm</name>
    <dbReference type="NCBI Taxonomy" id="13658"/>
    <lineage>
        <taxon>Eukaryota</taxon>
        <taxon>Metazoa</taxon>
        <taxon>Ecdysozoa</taxon>
        <taxon>Nematoda</taxon>
        <taxon>Enoplea</taxon>
        <taxon>Dorylaimia</taxon>
        <taxon>Mermithida</taxon>
        <taxon>Mermithoidea</taxon>
        <taxon>Mermithidae</taxon>
        <taxon>Romanomermis</taxon>
    </lineage>
</organism>
<proteinExistence type="predicted"/>
<evidence type="ECO:0000256" key="1">
    <source>
        <dbReference type="SAM" id="MobiDB-lite"/>
    </source>
</evidence>
<sequence>MTISIEVMRQYFGRNPSGGTKTDSQVEETKAEESDQLLQTGPHQTACSSLEVTELTEPILCVTKA</sequence>
<protein>
    <submittedName>
        <fullName evidence="3">Uncharacterized protein</fullName>
    </submittedName>
</protein>
<dbReference type="AlphaFoldDB" id="A0A915KSY9"/>
<dbReference type="Proteomes" id="UP000887565">
    <property type="component" value="Unplaced"/>
</dbReference>
<keyword evidence="2" id="KW-1185">Reference proteome</keyword>
<dbReference type="WBParaSite" id="nRc.2.0.1.t41596-RA">
    <property type="protein sequence ID" value="nRc.2.0.1.t41596-RA"/>
    <property type="gene ID" value="nRc.2.0.1.g41596"/>
</dbReference>
<feature type="region of interest" description="Disordered" evidence="1">
    <location>
        <begin position="9"/>
        <end position="42"/>
    </location>
</feature>
<evidence type="ECO:0000313" key="3">
    <source>
        <dbReference type="WBParaSite" id="nRc.2.0.1.t41596-RA"/>
    </source>
</evidence>
<accession>A0A915KSY9</accession>